<feature type="region of interest" description="Disordered" evidence="3">
    <location>
        <begin position="251"/>
        <end position="273"/>
    </location>
</feature>
<protein>
    <recommendedName>
        <fullName evidence="4">RING-type domain-containing protein</fullName>
    </recommendedName>
</protein>
<feature type="compositionally biased region" description="Acidic residues" evidence="3">
    <location>
        <begin position="262"/>
        <end position="273"/>
    </location>
</feature>
<keyword evidence="1" id="KW-0862">Zinc</keyword>
<dbReference type="SUPFAM" id="SSF57850">
    <property type="entry name" value="RING/U-box"/>
    <property type="match status" value="1"/>
</dbReference>
<dbReference type="InterPro" id="IPR013083">
    <property type="entry name" value="Znf_RING/FYVE/PHD"/>
</dbReference>
<dbReference type="Proteomes" id="UP001165122">
    <property type="component" value="Unassembled WGS sequence"/>
</dbReference>
<dbReference type="GO" id="GO:0051865">
    <property type="term" value="P:protein autoubiquitination"/>
    <property type="evidence" value="ECO:0007669"/>
    <property type="project" value="TreeGrafter"/>
</dbReference>
<sequence>MSSSHHLFPPTTTGLPACCICMEDLSTDISLLPNCGHCLHTSCLKTWTKRSSSSTITCPLCRIPNPSTITSSGELKGPISIKWEIETMNLPDEIVENHDTLSGCACKNGCVCYEDYSDIPVYESADRVSADRVNADRVDAESLRCNSDKRNKRRIIDDDDLLTTKSRRSKSSRFTELSEERENLLKLLNDYKESYSNSEHCDCGPFDECECEGNGGNGISDEEKCILVHQGYSHSQIRKYEKDMVRPNLRPIYGTPDLGLPEGEERDFESEEREQEKVMEEFNGLLEREIGGEEVEREVEEEEVDEVPPPPPPLPASVKEEPNTTTITTTTSTAPPTPQPQPQPLTLTYKKEHPFTTIKKLKAALLISNTRYISGNPSTIQRYKRTILDQVGKLSRLENRNTDLIKQGVECQERLLEVMGEIEFFKKGLNDERRSNHDLKVEIQQTSKKERDIINKLNKEKRSLIEKNLLLNEEINRAESRGEHGVEDVKRKLRDEEYKNEEMKKKYRKLEAQYEAIAGIVQRSMGGAMGEETPNPNQYQPKEKYIKNKAGTCPPTQTHKTNRFLDPTLNSTFHPHLPDKSLTSKKISHKLQKRKSEDKGTSALAKADSYDDRDLDVDDDESSLEVEMKVGLTVVDYSSDSSIEISERVTTALHGGGEENENVNVASVFQTTQKKVKNEFNSNKLGNLNQRLSTAPKFPTRGLVQSGPVRKKKKTVGVGGNTGTTLVMKNASLNRFFGKK</sequence>
<evidence type="ECO:0000256" key="2">
    <source>
        <dbReference type="SAM" id="Coils"/>
    </source>
</evidence>
<name>A0A9W7AGM3_9STRA</name>
<feature type="coiled-coil region" evidence="2">
    <location>
        <begin position="429"/>
        <end position="520"/>
    </location>
</feature>
<feature type="region of interest" description="Disordered" evidence="3">
    <location>
        <begin position="569"/>
        <end position="607"/>
    </location>
</feature>
<dbReference type="Pfam" id="PF13639">
    <property type="entry name" value="zf-RING_2"/>
    <property type="match status" value="1"/>
</dbReference>
<dbReference type="SMART" id="SM00184">
    <property type="entry name" value="RING"/>
    <property type="match status" value="1"/>
</dbReference>
<feature type="region of interest" description="Disordered" evidence="3">
    <location>
        <begin position="291"/>
        <end position="342"/>
    </location>
</feature>
<dbReference type="OrthoDB" id="366090at2759"/>
<proteinExistence type="predicted"/>
<evidence type="ECO:0000313" key="5">
    <source>
        <dbReference type="EMBL" id="GMH72456.1"/>
    </source>
</evidence>
<feature type="domain" description="RING-type" evidence="4">
    <location>
        <begin position="18"/>
        <end position="62"/>
    </location>
</feature>
<dbReference type="PANTHER" id="PTHR12109">
    <property type="entry name" value="RING FINGER PROTEIN 141-RELATED"/>
    <property type="match status" value="1"/>
</dbReference>
<dbReference type="Gene3D" id="3.30.40.10">
    <property type="entry name" value="Zinc/RING finger domain, C3HC4 (zinc finger)"/>
    <property type="match status" value="1"/>
</dbReference>
<comment type="caution">
    <text evidence="5">The sequence shown here is derived from an EMBL/GenBank/DDBJ whole genome shotgun (WGS) entry which is preliminary data.</text>
</comment>
<accession>A0A9W7AGM3</accession>
<reference evidence="6" key="1">
    <citation type="journal article" date="2023" name="Commun. Biol.">
        <title>Genome analysis of Parmales, the sister group of diatoms, reveals the evolutionary specialization of diatoms from phago-mixotrophs to photoautotrophs.</title>
        <authorList>
            <person name="Ban H."/>
            <person name="Sato S."/>
            <person name="Yoshikawa S."/>
            <person name="Yamada K."/>
            <person name="Nakamura Y."/>
            <person name="Ichinomiya M."/>
            <person name="Sato N."/>
            <person name="Blanc-Mathieu R."/>
            <person name="Endo H."/>
            <person name="Kuwata A."/>
            <person name="Ogata H."/>
        </authorList>
    </citation>
    <scope>NUCLEOTIDE SEQUENCE [LARGE SCALE GENOMIC DNA]</scope>
    <source>
        <strain evidence="6">NIES 3700</strain>
    </source>
</reference>
<keyword evidence="1" id="KW-0863">Zinc-finger</keyword>
<dbReference type="InterPro" id="IPR001841">
    <property type="entry name" value="Znf_RING"/>
</dbReference>
<gene>
    <name evidence="5" type="ORF">TrLO_g15564</name>
</gene>
<feature type="compositionally biased region" description="Acidic residues" evidence="3">
    <location>
        <begin position="292"/>
        <end position="306"/>
    </location>
</feature>
<evidence type="ECO:0000256" key="3">
    <source>
        <dbReference type="SAM" id="MobiDB-lite"/>
    </source>
</evidence>
<evidence type="ECO:0000313" key="6">
    <source>
        <dbReference type="Proteomes" id="UP001165122"/>
    </source>
</evidence>
<keyword evidence="1" id="KW-0479">Metal-binding</keyword>
<organism evidence="5 6">
    <name type="scientific">Triparma laevis f. longispina</name>
    <dbReference type="NCBI Taxonomy" id="1714387"/>
    <lineage>
        <taxon>Eukaryota</taxon>
        <taxon>Sar</taxon>
        <taxon>Stramenopiles</taxon>
        <taxon>Ochrophyta</taxon>
        <taxon>Bolidophyceae</taxon>
        <taxon>Parmales</taxon>
        <taxon>Triparmaceae</taxon>
        <taxon>Triparma</taxon>
    </lineage>
</organism>
<keyword evidence="6" id="KW-1185">Reference proteome</keyword>
<evidence type="ECO:0000256" key="1">
    <source>
        <dbReference type="PROSITE-ProRule" id="PRU00175"/>
    </source>
</evidence>
<keyword evidence="2" id="KW-0175">Coiled coil</keyword>
<dbReference type="GO" id="GO:0004842">
    <property type="term" value="F:ubiquitin-protein transferase activity"/>
    <property type="evidence" value="ECO:0007669"/>
    <property type="project" value="TreeGrafter"/>
</dbReference>
<dbReference type="PROSITE" id="PS50089">
    <property type="entry name" value="ZF_RING_2"/>
    <property type="match status" value="1"/>
</dbReference>
<evidence type="ECO:0000259" key="4">
    <source>
        <dbReference type="PROSITE" id="PS50089"/>
    </source>
</evidence>
<dbReference type="InterPro" id="IPR047126">
    <property type="entry name" value="RNF141-like"/>
</dbReference>
<dbReference type="GO" id="GO:0008270">
    <property type="term" value="F:zinc ion binding"/>
    <property type="evidence" value="ECO:0007669"/>
    <property type="project" value="UniProtKB-KW"/>
</dbReference>
<dbReference type="AlphaFoldDB" id="A0A9W7AGM3"/>
<dbReference type="PANTHER" id="PTHR12109:SF3">
    <property type="entry name" value="RING FINGER PROTEIN 141"/>
    <property type="match status" value="1"/>
</dbReference>
<dbReference type="EMBL" id="BRXW01000655">
    <property type="protein sequence ID" value="GMH72456.1"/>
    <property type="molecule type" value="Genomic_DNA"/>
</dbReference>
<feature type="compositionally biased region" description="Low complexity" evidence="3">
    <location>
        <begin position="323"/>
        <end position="334"/>
    </location>
</feature>